<keyword evidence="4" id="KW-1185">Reference proteome</keyword>
<dbReference type="RefSeq" id="WP_264794677.1">
    <property type="nucleotide sequence ID" value="NZ_BRVS01000004.1"/>
</dbReference>
<feature type="transmembrane region" description="Helical" evidence="2">
    <location>
        <begin position="195"/>
        <end position="220"/>
    </location>
</feature>
<comment type="caution">
    <text evidence="3">The sequence shown here is derived from an EMBL/GenBank/DDBJ whole genome shotgun (WGS) entry which is preliminary data.</text>
</comment>
<feature type="region of interest" description="Disordered" evidence="1">
    <location>
        <begin position="486"/>
        <end position="539"/>
    </location>
</feature>
<sequence length="539" mass="57274">MKPGHIVMLVLGILLSLVGLALVSGAAFTGAVQAAQDEDGYLVSDGSRFATDSYALVSESLDVLLDEELPPGVQANDTFGVLLRAAASSADREIFLGIAPTAQVDTYLAGVAHAVVNDVGFDHRYRNVPGTETPAPPGEQDFWTASAAGTGQQQIRWDLQSGDWTVVVMNADGSRPVSADLAAGVRLGFLGPLTIGLLVAGLILLLIGLPLLVLGAAGLGRRLPPGPANRPAYPDHPPTFPAAAAGPPGATYWSGPPPPGGAPYVTYRPPEGMPYPALLHGQLDSGVSRWMWLVKWLLAIPHFILLFFLWFAFGIVTIAAGFAILFTGRYPHSLFQFCVGVARWNWRVAFYAYAALGTDRYPPFTLAPVAWYPAEFDVVYPHRLSNGLVLVKWWLLAIPHYLVVAALTGSTYVWWAAGDDAGDYVRVNGPSLLGLLVFIAAVILLFTGIYRRPLFDLILGINRWVYRVLAYAALMRDEYPPFRLDQGPIDPLAPSPEPAPASVPGSGPGHAAAPGPAPAPGPRPGPGAAPPEQGSMPHG</sequence>
<keyword evidence="2" id="KW-0812">Transmembrane</keyword>
<proteinExistence type="predicted"/>
<feature type="compositionally biased region" description="Pro residues" evidence="1">
    <location>
        <begin position="515"/>
        <end position="529"/>
    </location>
</feature>
<evidence type="ECO:0008006" key="5">
    <source>
        <dbReference type="Google" id="ProtNLM"/>
    </source>
</evidence>
<feature type="compositionally biased region" description="Pro residues" evidence="1">
    <location>
        <begin position="491"/>
        <end position="501"/>
    </location>
</feature>
<dbReference type="InterPro" id="IPR025498">
    <property type="entry name" value="DUF4389"/>
</dbReference>
<feature type="transmembrane region" description="Helical" evidence="2">
    <location>
        <begin position="393"/>
        <end position="417"/>
    </location>
</feature>
<keyword evidence="2" id="KW-0472">Membrane</keyword>
<evidence type="ECO:0000313" key="4">
    <source>
        <dbReference type="Proteomes" id="UP001209654"/>
    </source>
</evidence>
<gene>
    <name evidence="3" type="ORF">AHIS1636_09640</name>
</gene>
<feature type="transmembrane region" description="Helical" evidence="2">
    <location>
        <begin position="296"/>
        <end position="328"/>
    </location>
</feature>
<dbReference type="Proteomes" id="UP001209654">
    <property type="component" value="Unassembled WGS sequence"/>
</dbReference>
<protein>
    <recommendedName>
        <fullName evidence="5">DUF4389 domain-containing protein</fullName>
    </recommendedName>
</protein>
<reference evidence="3 4" key="1">
    <citation type="journal article" date="2023" name="Int. J. Syst. Evol. Microbiol.">
        <title>Arthrobacter mangrovi sp. nov., an actinobacterium isolated from the rhizosphere of a mangrove.</title>
        <authorList>
            <person name="Hamada M."/>
            <person name="Saitou S."/>
            <person name="Enomoto N."/>
            <person name="Nanri K."/>
            <person name="Hidaka K."/>
            <person name="Miura T."/>
            <person name="Tamura T."/>
        </authorList>
    </citation>
    <scope>NUCLEOTIDE SEQUENCE [LARGE SCALE GENOMIC DNA]</scope>
    <source>
        <strain evidence="3 4">NBRC 112813</strain>
    </source>
</reference>
<keyword evidence="2" id="KW-1133">Transmembrane helix</keyword>
<feature type="transmembrane region" description="Helical" evidence="2">
    <location>
        <begin position="429"/>
        <end position="450"/>
    </location>
</feature>
<evidence type="ECO:0000256" key="2">
    <source>
        <dbReference type="SAM" id="Phobius"/>
    </source>
</evidence>
<organism evidence="3 4">
    <name type="scientific">Arthrobacter mangrovi</name>
    <dbReference type="NCBI Taxonomy" id="2966350"/>
    <lineage>
        <taxon>Bacteria</taxon>
        <taxon>Bacillati</taxon>
        <taxon>Actinomycetota</taxon>
        <taxon>Actinomycetes</taxon>
        <taxon>Micrococcales</taxon>
        <taxon>Micrococcaceae</taxon>
        <taxon>Arthrobacter</taxon>
    </lineage>
</organism>
<evidence type="ECO:0000256" key="1">
    <source>
        <dbReference type="SAM" id="MobiDB-lite"/>
    </source>
</evidence>
<accession>A0ABQ5MRC2</accession>
<evidence type="ECO:0000313" key="3">
    <source>
        <dbReference type="EMBL" id="GLB66525.1"/>
    </source>
</evidence>
<name>A0ABQ5MRC2_9MICC</name>
<dbReference type="Pfam" id="PF14333">
    <property type="entry name" value="DUF4389"/>
    <property type="match status" value="2"/>
</dbReference>
<dbReference type="EMBL" id="BRVS01000004">
    <property type="protein sequence ID" value="GLB66525.1"/>
    <property type="molecule type" value="Genomic_DNA"/>
</dbReference>
<feature type="compositionally biased region" description="Low complexity" evidence="1">
    <location>
        <begin position="502"/>
        <end position="514"/>
    </location>
</feature>